<dbReference type="STRING" id="208480.SAMN02910418_02238"/>
<evidence type="ECO:0000313" key="10">
    <source>
        <dbReference type="Proteomes" id="UP000185628"/>
    </source>
</evidence>
<evidence type="ECO:0000256" key="2">
    <source>
        <dbReference type="ARBA" id="ARBA00022670"/>
    </source>
</evidence>
<evidence type="ECO:0000256" key="4">
    <source>
        <dbReference type="ARBA" id="ARBA00022801"/>
    </source>
</evidence>
<reference evidence="10" key="1">
    <citation type="submission" date="2016-12" db="EMBL/GenBank/DDBJ databases">
        <authorList>
            <person name="Meng X."/>
        </authorList>
    </citation>
    <scope>NUCLEOTIDE SEQUENCE [LARGE SCALE GENOMIC DNA]</scope>
    <source>
        <strain evidence="10">DSM 19116</strain>
    </source>
</reference>
<dbReference type="GO" id="GO:0004180">
    <property type="term" value="F:carboxypeptidase activity"/>
    <property type="evidence" value="ECO:0007669"/>
    <property type="project" value="TreeGrafter"/>
</dbReference>
<name>A0A1Q5Q507_9ACTO</name>
<dbReference type="InterPro" id="IPR034005">
    <property type="entry name" value="M3A_DCP"/>
</dbReference>
<evidence type="ECO:0000256" key="6">
    <source>
        <dbReference type="ARBA" id="ARBA00023049"/>
    </source>
</evidence>
<dbReference type="InterPro" id="IPR024077">
    <property type="entry name" value="Neurolysin/TOP_dom2"/>
</dbReference>
<dbReference type="GO" id="GO:0004222">
    <property type="term" value="F:metalloendopeptidase activity"/>
    <property type="evidence" value="ECO:0007669"/>
    <property type="project" value="InterPro"/>
</dbReference>
<keyword evidence="6 7" id="KW-0482">Metalloprotease</keyword>
<proteinExistence type="inferred from homology"/>
<accession>A0A1Q5Q507</accession>
<dbReference type="InterPro" id="IPR024079">
    <property type="entry name" value="MetalloPept_cat_dom_sf"/>
</dbReference>
<feature type="domain" description="Peptidase M3A/M3B catalytic" evidence="8">
    <location>
        <begin position="229"/>
        <end position="679"/>
    </location>
</feature>
<keyword evidence="10" id="KW-1185">Reference proteome</keyword>
<evidence type="ECO:0000256" key="3">
    <source>
        <dbReference type="ARBA" id="ARBA00022723"/>
    </source>
</evidence>
<evidence type="ECO:0000313" key="9">
    <source>
        <dbReference type="EMBL" id="OKL54871.1"/>
    </source>
</evidence>
<dbReference type="InterPro" id="IPR001567">
    <property type="entry name" value="Pept_M3A_M3B_dom"/>
</dbReference>
<comment type="cofactor">
    <cofactor evidence="7">
        <name>Zn(2+)</name>
        <dbReference type="ChEBI" id="CHEBI:29105"/>
    </cofactor>
    <text evidence="7">Binds 1 zinc ion.</text>
</comment>
<dbReference type="Pfam" id="PF01432">
    <property type="entry name" value="Peptidase_M3"/>
    <property type="match status" value="1"/>
</dbReference>
<comment type="similarity">
    <text evidence="1 7">Belongs to the peptidase M3 family.</text>
</comment>
<dbReference type="CDD" id="cd06456">
    <property type="entry name" value="M3A_DCP"/>
    <property type="match status" value="1"/>
</dbReference>
<dbReference type="OrthoDB" id="9773538at2"/>
<keyword evidence="4 7" id="KW-0378">Hydrolase</keyword>
<dbReference type="Gene3D" id="3.40.390.10">
    <property type="entry name" value="Collagenase (Catalytic Domain)"/>
    <property type="match status" value="1"/>
</dbReference>
<dbReference type="InterPro" id="IPR045090">
    <property type="entry name" value="Pept_M3A_M3B"/>
</dbReference>
<evidence type="ECO:0000256" key="7">
    <source>
        <dbReference type="RuleBase" id="RU003435"/>
    </source>
</evidence>
<dbReference type="SUPFAM" id="SSF55486">
    <property type="entry name" value="Metalloproteases ('zincins'), catalytic domain"/>
    <property type="match status" value="1"/>
</dbReference>
<keyword evidence="3 7" id="KW-0479">Metal-binding</keyword>
<dbReference type="GO" id="GO:0005829">
    <property type="term" value="C:cytosol"/>
    <property type="evidence" value="ECO:0007669"/>
    <property type="project" value="TreeGrafter"/>
</dbReference>
<dbReference type="GO" id="GO:0046872">
    <property type="term" value="F:metal ion binding"/>
    <property type="evidence" value="ECO:0007669"/>
    <property type="project" value="UniProtKB-UniRule"/>
</dbReference>
<evidence type="ECO:0000256" key="1">
    <source>
        <dbReference type="ARBA" id="ARBA00006040"/>
    </source>
</evidence>
<evidence type="ECO:0000259" key="8">
    <source>
        <dbReference type="Pfam" id="PF01432"/>
    </source>
</evidence>
<dbReference type="Proteomes" id="UP000185628">
    <property type="component" value="Unassembled WGS sequence"/>
</dbReference>
<evidence type="ECO:0000256" key="5">
    <source>
        <dbReference type="ARBA" id="ARBA00022833"/>
    </source>
</evidence>
<organism evidence="9 10">
    <name type="scientific">Bowdeniella nasicola</name>
    <dbReference type="NCBI Taxonomy" id="208480"/>
    <lineage>
        <taxon>Bacteria</taxon>
        <taxon>Bacillati</taxon>
        <taxon>Actinomycetota</taxon>
        <taxon>Actinomycetes</taxon>
        <taxon>Actinomycetales</taxon>
        <taxon>Actinomycetaceae</taxon>
        <taxon>Bowdeniella</taxon>
    </lineage>
</organism>
<dbReference type="FunFam" id="3.40.390.10:FF:000009">
    <property type="entry name" value="Oligopeptidase A"/>
    <property type="match status" value="1"/>
</dbReference>
<dbReference type="GO" id="GO:0006508">
    <property type="term" value="P:proteolysis"/>
    <property type="evidence" value="ECO:0007669"/>
    <property type="project" value="UniProtKB-KW"/>
</dbReference>
<comment type="caution">
    <text evidence="9">The sequence shown here is derived from an EMBL/GenBank/DDBJ whole genome shotgun (WGS) entry which is preliminary data.</text>
</comment>
<dbReference type="Gene3D" id="1.10.1370.10">
    <property type="entry name" value="Neurolysin, domain 3"/>
    <property type="match status" value="1"/>
</dbReference>
<dbReference type="PANTHER" id="PTHR43660:SF1">
    <property type="entry name" value="DIPEPTIDYL CARBOXYPEPTIDASE"/>
    <property type="match status" value="1"/>
</dbReference>
<dbReference type="AlphaFoldDB" id="A0A1Q5Q507"/>
<protein>
    <recommendedName>
        <fullName evidence="8">Peptidase M3A/M3B catalytic domain-containing protein</fullName>
    </recommendedName>
</protein>
<dbReference type="PANTHER" id="PTHR43660">
    <property type="entry name" value="DIPEPTIDYL CARBOXYPEPTIDASE"/>
    <property type="match status" value="1"/>
</dbReference>
<keyword evidence="2 7" id="KW-0645">Protease</keyword>
<gene>
    <name evidence="9" type="ORF">BSZ39_01995</name>
</gene>
<keyword evidence="5 7" id="KW-0862">Zinc</keyword>
<dbReference type="EMBL" id="MQVR01000006">
    <property type="protein sequence ID" value="OKL54871.1"/>
    <property type="molecule type" value="Genomic_DNA"/>
</dbReference>
<sequence length="683" mass="75515">MGPMSLSAENPLAQPSSLPYGMPDFSAIRIEHIAPAITEGFAEQRAEWEKIATDTSPATVESVLEPVEASGQLLERALGVLFSQASSIGGDAFDALEEEFFPQLSSHQDAFYLDKRIYARLEELADSGADLDLETSWLLNTYLKRFRRHGVELEAADQDRLRELNSQIAKLQTAFGQKVVKAIQSHAPTFSDAAELAGLSEAELAALKQDDGSYKVSLVSTTQQPIAASLDNPETRARIFEASATRNWGGDAETDTRQVVLDLARARAERAQLLGYAHHADYYAEDAAAGRSDAIMERLTAMAAPAARNAKAEAAELAELMARDTDRAFAPSDWSYYSEKLRAEKFNLDDAALKPYLLLDNVIDKGVFFAANKLYGLTFTPREDITGHTPDAKVWEVFDRDGSGIGMFSADYYARDGKRGGAWMSGFVSQSELLDNCAVVTNDLNVKKPKEGPTLLTWDEVRTCFHEFGHALHGLLSKVHWPSQSGTSVPADFVEYPSQLNEMWMVNPHVIANFARHYETGEQIPAEYIETLTSMGAYGEGFGTSEYLGAALLDQAWHRLSPDEVPTSVEDVAAFEERVLSEFGIDVVPPRYRTAFFNHTFGGGYDAGYYSYVWAEVLDADTDEWFRTEADKDGDGGLNAEAGEQLRREVLSRGYSRDPRESFLAFRGRDPEVGPLMTRRGLN</sequence>